<accession>I0CEH6</accession>
<sequence length="191" mass="21072">MTAPGNPAPTRLTRLGETMNMKTVLVPTDADLENAARTSYERRLQRLKDRDQAADWPAWGDLDQTDRDDEIAKMRAAHIAGPHIAERLGLRSYSAIVTVPEIGQTVIYEGWPAVVTMTRDSAMYAAEPLAARAALPELRTDLHVHLHVLSALGPRPAYAVDHGADGWLWPDEAATERERFTRKAQPSEAAA</sequence>
<geneLocation type="plasmid" evidence="1">
    <name>pCQ4</name>
</geneLocation>
<proteinExistence type="predicted"/>
<gene>
    <name evidence="1" type="ORF">pCQ4.64</name>
</gene>
<keyword evidence="1" id="KW-0614">Plasmid</keyword>
<protein>
    <submittedName>
        <fullName evidence="1">Uncharacterized protein</fullName>
    </submittedName>
</protein>
<name>I0CEH6_9ACTN</name>
<evidence type="ECO:0000313" key="1">
    <source>
        <dbReference type="EMBL" id="AFH75189.1"/>
    </source>
</evidence>
<organism evidence="1">
    <name type="scientific">Streptomyces sp. W75</name>
    <dbReference type="NCBI Taxonomy" id="1170711"/>
    <lineage>
        <taxon>Bacteria</taxon>
        <taxon>Bacillati</taxon>
        <taxon>Actinomycetota</taxon>
        <taxon>Actinomycetes</taxon>
        <taxon>Kitasatosporales</taxon>
        <taxon>Streptomycetaceae</taxon>
        <taxon>Streptomyces</taxon>
    </lineage>
</organism>
<reference evidence="1" key="1">
    <citation type="submission" date="2011-12" db="EMBL/GenBank/DDBJ databases">
        <title>Complete nucleotide sequence of Streptomyces circular plasmid pCQ4.</title>
        <authorList>
            <person name="Cheng Q."/>
            <person name="Tian X."/>
            <person name="Qin Z."/>
        </authorList>
    </citation>
    <scope>NUCLEOTIDE SEQUENCE</scope>
    <source>
        <strain evidence="1">W75</strain>
        <plasmid evidence="1">pCQ4</plasmid>
    </source>
</reference>
<dbReference type="AlphaFoldDB" id="I0CEH6"/>
<dbReference type="EMBL" id="JQ340175">
    <property type="protein sequence ID" value="AFH75189.1"/>
    <property type="molecule type" value="Genomic_DNA"/>
</dbReference>